<feature type="compositionally biased region" description="Basic and acidic residues" evidence="2">
    <location>
        <begin position="265"/>
        <end position="274"/>
    </location>
</feature>
<comment type="caution">
    <text evidence="4">The sequence shown here is derived from an EMBL/GenBank/DDBJ whole genome shotgun (WGS) entry which is preliminary data.</text>
</comment>
<keyword evidence="3" id="KW-1133">Transmembrane helix</keyword>
<feature type="transmembrane region" description="Helical" evidence="3">
    <location>
        <begin position="67"/>
        <end position="88"/>
    </location>
</feature>
<keyword evidence="1" id="KW-0175">Coiled coil</keyword>
<gene>
    <name evidence="4" type="ORF">LCGC14_0890230</name>
</gene>
<dbReference type="AlphaFoldDB" id="A0A0F9NZI9"/>
<protein>
    <submittedName>
        <fullName evidence="4">Uncharacterized protein</fullName>
    </submittedName>
</protein>
<accession>A0A0F9NZI9</accession>
<name>A0A0F9NZI9_9ZZZZ</name>
<keyword evidence="3" id="KW-0472">Membrane</keyword>
<organism evidence="4">
    <name type="scientific">marine sediment metagenome</name>
    <dbReference type="NCBI Taxonomy" id="412755"/>
    <lineage>
        <taxon>unclassified sequences</taxon>
        <taxon>metagenomes</taxon>
        <taxon>ecological metagenomes</taxon>
    </lineage>
</organism>
<evidence type="ECO:0000313" key="4">
    <source>
        <dbReference type="EMBL" id="KKN24905.1"/>
    </source>
</evidence>
<evidence type="ECO:0000256" key="2">
    <source>
        <dbReference type="SAM" id="MobiDB-lite"/>
    </source>
</evidence>
<feature type="transmembrane region" description="Helical" evidence="3">
    <location>
        <begin position="199"/>
        <end position="224"/>
    </location>
</feature>
<proteinExistence type="predicted"/>
<sequence>MFALILLLTTLAVAGSAAGFSIYGLANIFGGAFLSVIFMGSALEAGKLVAASYLYRYWHEVKLWLKLYFMVAIFVLMVITSTGIFGYLSSAYQQDTLQLKELQVQIDLLKDEKGELTVRKDFIDADIASLPNNYITARQRLLGPKGYGPELTVIKVRVPEITKELHALQQRMVAKKVHTGPIAYIAEAFSVKIDDATKWIIILLIIVFDPLAVALTLATNAVFLDGKRRKVLKKEQERPVYNPPSVSVEPEPTINTVEELEETFEEPKTQKELTSEETEQDGAIEKKLDERNHLPFTQPNAQSAKRKIAEENAEKLPSKNDMTGRHRWVPDAKNPNKSEWVKDSIKKPE</sequence>
<feature type="compositionally biased region" description="Basic and acidic residues" evidence="2">
    <location>
        <begin position="307"/>
        <end position="349"/>
    </location>
</feature>
<feature type="region of interest" description="Disordered" evidence="2">
    <location>
        <begin position="262"/>
        <end position="349"/>
    </location>
</feature>
<feature type="compositionally biased region" description="Basic and acidic residues" evidence="2">
    <location>
        <begin position="283"/>
        <end position="293"/>
    </location>
</feature>
<evidence type="ECO:0000256" key="3">
    <source>
        <dbReference type="SAM" id="Phobius"/>
    </source>
</evidence>
<feature type="coiled-coil region" evidence="1">
    <location>
        <begin position="92"/>
        <end position="119"/>
    </location>
</feature>
<dbReference type="EMBL" id="LAZR01002847">
    <property type="protein sequence ID" value="KKN24905.1"/>
    <property type="molecule type" value="Genomic_DNA"/>
</dbReference>
<evidence type="ECO:0000256" key="1">
    <source>
        <dbReference type="SAM" id="Coils"/>
    </source>
</evidence>
<feature type="transmembrane region" description="Helical" evidence="3">
    <location>
        <begin position="29"/>
        <end position="55"/>
    </location>
</feature>
<keyword evidence="3" id="KW-0812">Transmembrane</keyword>
<reference evidence="4" key="1">
    <citation type="journal article" date="2015" name="Nature">
        <title>Complex archaea that bridge the gap between prokaryotes and eukaryotes.</title>
        <authorList>
            <person name="Spang A."/>
            <person name="Saw J.H."/>
            <person name="Jorgensen S.L."/>
            <person name="Zaremba-Niedzwiedzka K."/>
            <person name="Martijn J."/>
            <person name="Lind A.E."/>
            <person name="van Eijk R."/>
            <person name="Schleper C."/>
            <person name="Guy L."/>
            <person name="Ettema T.J."/>
        </authorList>
    </citation>
    <scope>NUCLEOTIDE SEQUENCE</scope>
</reference>